<dbReference type="InterPro" id="IPR010427">
    <property type="entry name" value="DUF1023"/>
</dbReference>
<proteinExistence type="predicted"/>
<protein>
    <recommendedName>
        <fullName evidence="1">DUF1023 domain-containing protein</fullName>
    </recommendedName>
</protein>
<keyword evidence="3" id="KW-1185">Reference proteome</keyword>
<dbReference type="AlphaFoldDB" id="A0A5R9B8U1"/>
<accession>A0A5R9B8U1</accession>
<dbReference type="Proteomes" id="UP000310458">
    <property type="component" value="Unassembled WGS sequence"/>
</dbReference>
<comment type="caution">
    <text evidence="2">The sequence shown here is derived from an EMBL/GenBank/DDBJ whole genome shotgun (WGS) entry which is preliminary data.</text>
</comment>
<dbReference type="RefSeq" id="WP_138254326.1">
    <property type="nucleotide sequence ID" value="NZ_VAVZ01000068.1"/>
</dbReference>
<dbReference type="Pfam" id="PF06259">
    <property type="entry name" value="Abhydrolase_8"/>
    <property type="match status" value="1"/>
</dbReference>
<reference evidence="2 3" key="1">
    <citation type="submission" date="2019-05" db="EMBL/GenBank/DDBJ databases">
        <title>Nesterenkonia sp. GY074 isolated from the Southern Atlantic Ocean.</title>
        <authorList>
            <person name="Zhang G."/>
        </authorList>
    </citation>
    <scope>NUCLEOTIDE SEQUENCE [LARGE SCALE GENOMIC DNA]</scope>
    <source>
        <strain evidence="2 3">GY074</strain>
    </source>
</reference>
<sequence>MNGQPDPASEVPDQSHADDGSWALAYALDGYRETMDAHREADETTVNINAHSYGTNTAARALTSTTHPVDTYSMYGSAGIPENVAEHTSDLNVATTDEGRPAVYATNASTDTLSGKGRWTLSPVFGEKRLDPTDEDFGAYVFSSDGMGNPPGYPVGGHSQNFRAADEYGYLDEESQTLEALAMINDGRGDEVDEMTKATVEYYEYLFEEHIEEIIRNPAGQADAYKVEFEGQAQEVETRSEAVKLVNEYYADNN</sequence>
<evidence type="ECO:0000313" key="3">
    <source>
        <dbReference type="Proteomes" id="UP000310458"/>
    </source>
</evidence>
<name>A0A5R9B8U1_9MICC</name>
<dbReference type="EMBL" id="VAVZ01000068">
    <property type="protein sequence ID" value="TLP92353.1"/>
    <property type="molecule type" value="Genomic_DNA"/>
</dbReference>
<feature type="domain" description="DUF1023" evidence="1">
    <location>
        <begin position="16"/>
        <end position="93"/>
    </location>
</feature>
<dbReference type="OrthoDB" id="3259161at2"/>
<organism evidence="2 3">
    <name type="scientific">Nesterenkonia salmonea</name>
    <dbReference type="NCBI Taxonomy" id="1804987"/>
    <lineage>
        <taxon>Bacteria</taxon>
        <taxon>Bacillati</taxon>
        <taxon>Actinomycetota</taxon>
        <taxon>Actinomycetes</taxon>
        <taxon>Micrococcales</taxon>
        <taxon>Micrococcaceae</taxon>
        <taxon>Nesterenkonia</taxon>
    </lineage>
</organism>
<gene>
    <name evidence="2" type="ORF">FEF26_14890</name>
</gene>
<evidence type="ECO:0000313" key="2">
    <source>
        <dbReference type="EMBL" id="TLP92353.1"/>
    </source>
</evidence>
<evidence type="ECO:0000259" key="1">
    <source>
        <dbReference type="Pfam" id="PF06259"/>
    </source>
</evidence>